<organism evidence="2 3">
    <name type="scientific">Thecamonas trahens ATCC 50062</name>
    <dbReference type="NCBI Taxonomy" id="461836"/>
    <lineage>
        <taxon>Eukaryota</taxon>
        <taxon>Apusozoa</taxon>
        <taxon>Apusomonadida</taxon>
        <taxon>Apusomonadidae</taxon>
        <taxon>Thecamonas</taxon>
    </lineage>
</organism>
<feature type="transmembrane region" description="Helical" evidence="1">
    <location>
        <begin position="7"/>
        <end position="30"/>
    </location>
</feature>
<dbReference type="Proteomes" id="UP000054408">
    <property type="component" value="Unassembled WGS sequence"/>
</dbReference>
<evidence type="ECO:0000256" key="1">
    <source>
        <dbReference type="SAM" id="Phobius"/>
    </source>
</evidence>
<keyword evidence="1" id="KW-0472">Membrane</keyword>
<feature type="transmembrane region" description="Helical" evidence="1">
    <location>
        <begin position="196"/>
        <end position="216"/>
    </location>
</feature>
<reference evidence="2 3" key="1">
    <citation type="submission" date="2010-05" db="EMBL/GenBank/DDBJ databases">
        <title>The Genome Sequence of Thecamonas trahens ATCC 50062.</title>
        <authorList>
            <consortium name="The Broad Institute Genome Sequencing Platform"/>
            <person name="Russ C."/>
            <person name="Cuomo C."/>
            <person name="Shea T."/>
            <person name="Young S.K."/>
            <person name="Zeng Q."/>
            <person name="Koehrsen M."/>
            <person name="Haas B."/>
            <person name="Borodovsky M."/>
            <person name="Guigo R."/>
            <person name="Alvarado L."/>
            <person name="Berlin A."/>
            <person name="Bochicchio J."/>
            <person name="Borenstein D."/>
            <person name="Chapman S."/>
            <person name="Chen Z."/>
            <person name="Freedman E."/>
            <person name="Gellesch M."/>
            <person name="Goldberg J."/>
            <person name="Griggs A."/>
            <person name="Gujja S."/>
            <person name="Heilman E."/>
            <person name="Heiman D."/>
            <person name="Hepburn T."/>
            <person name="Howarth C."/>
            <person name="Jen D."/>
            <person name="Larson L."/>
            <person name="Mehta T."/>
            <person name="Park D."/>
            <person name="Pearson M."/>
            <person name="Roberts A."/>
            <person name="Saif S."/>
            <person name="Shenoy N."/>
            <person name="Sisk P."/>
            <person name="Stolte C."/>
            <person name="Sykes S."/>
            <person name="Thomson T."/>
            <person name="Walk T."/>
            <person name="White J."/>
            <person name="Yandava C."/>
            <person name="Burger G."/>
            <person name="Gray M.W."/>
            <person name="Holland P.W.H."/>
            <person name="King N."/>
            <person name="Lang F.B.F."/>
            <person name="Roger A.J."/>
            <person name="Ruiz-Trillo I."/>
            <person name="Lander E."/>
            <person name="Nusbaum C."/>
        </authorList>
    </citation>
    <scope>NUCLEOTIDE SEQUENCE [LARGE SCALE GENOMIC DNA]</scope>
    <source>
        <strain evidence="2 3">ATCC 50062</strain>
    </source>
</reference>
<sequence>MYAQQHWAASGVTLLAALAMLCTIVAGVLWPSCASLIGGGVMVVAGAWVGVLARGARYLLGTATRTTSKYRALDAVLFGCVAVVMACSGLEIGEFGMDVVDGLLGFSTHDGYRFSFWLAVIGAGAVFVTVSRQMRAVASLTTRWQSPSASGAVRRSLSGLAALGTSQTVWLWLLAHICFALRSDAIDNTWQIRERVAGGLIVGAPLAWAWAGIAVRNEPLGAMARLTSILRWTLYVVLVCGWAQLAGRSERSRRLGLGIVAAVVGMLDVGVVTLAPRVGGAEAVIGLAAGVAVAVVGGVGIVAAVVWA</sequence>
<accession>A0A0L0D3F3</accession>
<proteinExistence type="predicted"/>
<protein>
    <submittedName>
        <fullName evidence="2">Uncharacterized protein</fullName>
    </submittedName>
</protein>
<feature type="transmembrane region" description="Helical" evidence="1">
    <location>
        <begin position="222"/>
        <end position="243"/>
    </location>
</feature>
<dbReference type="AlphaFoldDB" id="A0A0L0D3F3"/>
<evidence type="ECO:0000313" key="2">
    <source>
        <dbReference type="EMBL" id="KNC46715.1"/>
    </source>
</evidence>
<feature type="transmembrane region" description="Helical" evidence="1">
    <location>
        <begin position="255"/>
        <end position="278"/>
    </location>
</feature>
<keyword evidence="1" id="KW-1133">Transmembrane helix</keyword>
<feature type="transmembrane region" description="Helical" evidence="1">
    <location>
        <begin position="72"/>
        <end position="92"/>
    </location>
</feature>
<feature type="transmembrane region" description="Helical" evidence="1">
    <location>
        <begin position="284"/>
        <end position="307"/>
    </location>
</feature>
<dbReference type="EMBL" id="GL349443">
    <property type="protein sequence ID" value="KNC46715.1"/>
    <property type="molecule type" value="Genomic_DNA"/>
</dbReference>
<evidence type="ECO:0000313" key="3">
    <source>
        <dbReference type="Proteomes" id="UP000054408"/>
    </source>
</evidence>
<feature type="transmembrane region" description="Helical" evidence="1">
    <location>
        <begin position="112"/>
        <end position="130"/>
    </location>
</feature>
<feature type="transmembrane region" description="Helical" evidence="1">
    <location>
        <begin position="36"/>
        <end position="60"/>
    </location>
</feature>
<dbReference type="GeneID" id="25569668"/>
<dbReference type="RefSeq" id="XP_013760502.1">
    <property type="nucleotide sequence ID" value="XM_013905048.1"/>
</dbReference>
<gene>
    <name evidence="2" type="ORF">AMSG_11753</name>
</gene>
<name>A0A0L0D3F3_THETB</name>
<keyword evidence="3" id="KW-1185">Reference proteome</keyword>
<keyword evidence="1" id="KW-0812">Transmembrane</keyword>